<accession>A0ABR2LDQ2</accession>
<dbReference type="Proteomes" id="UP001412067">
    <property type="component" value="Unassembled WGS sequence"/>
</dbReference>
<evidence type="ECO:0000256" key="1">
    <source>
        <dbReference type="ARBA" id="ARBA00022679"/>
    </source>
</evidence>
<sequence>MEHPPHASRMNLQFQGASYSDPDIIEVSSSWASSSVSASQKRKRSQVVPRDIIEIDDDDDDADEVMIIGEKFSDKKNKQPMKYGKGSSNQVKFSQDLFPVANGSSFTELKSEKDISLDKLKGLVLDPLDFSFEDYDYAEFDNDDYEDEDDDDDDEYSYSMAAFVNDKNNLSLTAQFDNLDLPPGVEASVPWLSNDVSRMPVAKPNPFDDEIEVKFKAFKQFDTARDSTDHYFHRPELLKITPSGKKTGNGWAKKVQQEWKVLEKDLPETIYVRIYEDRMDLLRAVIIGPEGTPYHDGLFFFDIYFPPTYPLIPPMVHYHSGGLRLNPNLYECGKVCLSLLNTWTGRGCEKWNPKNSTMLQVLISIQALVLNDKPYFNEPGYANSANTRHGKIKSLAYNEDIFILSCKTMLYSLRRPPKHFEDFVAGHFRNNGRKILMACSAYSKGAQVGCVVGDGVQVVNEGDKSSSHTFKKNLSSIFDLLEMEFAVKGANCRVSLSQKANVGAEGTASSAASVNWHHI</sequence>
<reference evidence="4 5" key="1">
    <citation type="journal article" date="2022" name="Nat. Plants">
        <title>Genomes of leafy and leafless Platanthera orchids illuminate the evolution of mycoheterotrophy.</title>
        <authorList>
            <person name="Li M.H."/>
            <person name="Liu K.W."/>
            <person name="Li Z."/>
            <person name="Lu H.C."/>
            <person name="Ye Q.L."/>
            <person name="Zhang D."/>
            <person name="Wang J.Y."/>
            <person name="Li Y.F."/>
            <person name="Zhong Z.M."/>
            <person name="Liu X."/>
            <person name="Yu X."/>
            <person name="Liu D.K."/>
            <person name="Tu X.D."/>
            <person name="Liu B."/>
            <person name="Hao Y."/>
            <person name="Liao X.Y."/>
            <person name="Jiang Y.T."/>
            <person name="Sun W.H."/>
            <person name="Chen J."/>
            <person name="Chen Y.Q."/>
            <person name="Ai Y."/>
            <person name="Zhai J.W."/>
            <person name="Wu S.S."/>
            <person name="Zhou Z."/>
            <person name="Hsiao Y.Y."/>
            <person name="Wu W.L."/>
            <person name="Chen Y.Y."/>
            <person name="Lin Y.F."/>
            <person name="Hsu J.L."/>
            <person name="Li C.Y."/>
            <person name="Wang Z.W."/>
            <person name="Zhao X."/>
            <person name="Zhong W.Y."/>
            <person name="Ma X.K."/>
            <person name="Ma L."/>
            <person name="Huang J."/>
            <person name="Chen G.Z."/>
            <person name="Huang M.Z."/>
            <person name="Huang L."/>
            <person name="Peng D.H."/>
            <person name="Luo Y.B."/>
            <person name="Zou S.Q."/>
            <person name="Chen S.P."/>
            <person name="Lan S."/>
            <person name="Tsai W.C."/>
            <person name="Van de Peer Y."/>
            <person name="Liu Z.J."/>
        </authorList>
    </citation>
    <scope>NUCLEOTIDE SEQUENCE [LARGE SCALE GENOMIC DNA]</scope>
    <source>
        <strain evidence="4">Lor288</strain>
    </source>
</reference>
<organism evidence="4 5">
    <name type="scientific">Platanthera guangdongensis</name>
    <dbReference type="NCBI Taxonomy" id="2320717"/>
    <lineage>
        <taxon>Eukaryota</taxon>
        <taxon>Viridiplantae</taxon>
        <taxon>Streptophyta</taxon>
        <taxon>Embryophyta</taxon>
        <taxon>Tracheophyta</taxon>
        <taxon>Spermatophyta</taxon>
        <taxon>Magnoliopsida</taxon>
        <taxon>Liliopsida</taxon>
        <taxon>Asparagales</taxon>
        <taxon>Orchidaceae</taxon>
        <taxon>Orchidoideae</taxon>
        <taxon>Orchideae</taxon>
        <taxon>Orchidinae</taxon>
        <taxon>Platanthera</taxon>
    </lineage>
</organism>
<dbReference type="SMART" id="SM00212">
    <property type="entry name" value="UBCc"/>
    <property type="match status" value="1"/>
</dbReference>
<dbReference type="InterPro" id="IPR016135">
    <property type="entry name" value="UBQ-conjugating_enzyme/RWD"/>
</dbReference>
<evidence type="ECO:0000256" key="2">
    <source>
        <dbReference type="ARBA" id="ARBA00022786"/>
    </source>
</evidence>
<evidence type="ECO:0000313" key="5">
    <source>
        <dbReference type="Proteomes" id="UP001412067"/>
    </source>
</evidence>
<dbReference type="SUPFAM" id="SSF54495">
    <property type="entry name" value="UBC-like"/>
    <property type="match status" value="1"/>
</dbReference>
<dbReference type="InterPro" id="IPR000608">
    <property type="entry name" value="UBC"/>
</dbReference>
<comment type="caution">
    <text evidence="4">The sequence shown here is derived from an EMBL/GenBank/DDBJ whole genome shotgun (WGS) entry which is preliminary data.</text>
</comment>
<keyword evidence="5" id="KW-1185">Reference proteome</keyword>
<dbReference type="Pfam" id="PF00179">
    <property type="entry name" value="UQ_con"/>
    <property type="match status" value="1"/>
</dbReference>
<dbReference type="Gene3D" id="3.10.110.10">
    <property type="entry name" value="Ubiquitin Conjugating Enzyme"/>
    <property type="match status" value="1"/>
</dbReference>
<dbReference type="PANTHER" id="PTHR46116">
    <property type="entry name" value="(E3-INDEPENDENT) E2 UBIQUITIN-CONJUGATING ENZYME"/>
    <property type="match status" value="1"/>
</dbReference>
<evidence type="ECO:0000259" key="3">
    <source>
        <dbReference type="PROSITE" id="PS50127"/>
    </source>
</evidence>
<keyword evidence="1" id="KW-0808">Transferase</keyword>
<evidence type="ECO:0000313" key="4">
    <source>
        <dbReference type="EMBL" id="KAK8938215.1"/>
    </source>
</evidence>
<feature type="domain" description="UBC core" evidence="3">
    <location>
        <begin position="250"/>
        <end position="410"/>
    </location>
</feature>
<gene>
    <name evidence="4" type="primary">UBC26</name>
    <name evidence="4" type="ORF">KSP40_PGU017290</name>
</gene>
<dbReference type="CDD" id="cd23837">
    <property type="entry name" value="UBCc_UBE2O"/>
    <property type="match status" value="1"/>
</dbReference>
<dbReference type="EMBL" id="JBBWWR010000021">
    <property type="protein sequence ID" value="KAK8938215.1"/>
    <property type="molecule type" value="Genomic_DNA"/>
</dbReference>
<name>A0ABR2LDQ2_9ASPA</name>
<dbReference type="PANTHER" id="PTHR46116:SF41">
    <property type="entry name" value="UBIQUITIN-CONJUGATING ENZYME E2 25-RELATED"/>
    <property type="match status" value="1"/>
</dbReference>
<protein>
    <submittedName>
        <fullName evidence="4">Ubiquitin-conjugating enzyme E2 26</fullName>
    </submittedName>
</protein>
<dbReference type="PROSITE" id="PS50127">
    <property type="entry name" value="UBC_2"/>
    <property type="match status" value="1"/>
</dbReference>
<proteinExistence type="predicted"/>
<keyword evidence="2" id="KW-0833">Ubl conjugation pathway</keyword>